<gene>
    <name evidence="1" type="ORF">NDU88_002829</name>
</gene>
<keyword evidence="2" id="KW-1185">Reference proteome</keyword>
<dbReference type="EMBL" id="JANPWB010000012">
    <property type="protein sequence ID" value="KAJ1114594.1"/>
    <property type="molecule type" value="Genomic_DNA"/>
</dbReference>
<name>A0AAV7NHI3_PLEWA</name>
<dbReference type="AlphaFoldDB" id="A0AAV7NHI3"/>
<evidence type="ECO:0000313" key="1">
    <source>
        <dbReference type="EMBL" id="KAJ1114594.1"/>
    </source>
</evidence>
<sequence length="99" mass="11780">MQRVEELEWLQLQVTVRKIVKSFSEIEEKLNIVESRTSMVEGELVALKEHIDTQGGQLTDVMWKLEDFKNRQRRNNLRFLRIEEGAEGNDFRAFMIKLL</sequence>
<accession>A0AAV7NHI3</accession>
<reference evidence="1" key="1">
    <citation type="journal article" date="2022" name="bioRxiv">
        <title>Sequencing and chromosome-scale assembly of the giantPleurodeles waltlgenome.</title>
        <authorList>
            <person name="Brown T."/>
            <person name="Elewa A."/>
            <person name="Iarovenko S."/>
            <person name="Subramanian E."/>
            <person name="Araus A.J."/>
            <person name="Petzold A."/>
            <person name="Susuki M."/>
            <person name="Suzuki K.-i.T."/>
            <person name="Hayashi T."/>
            <person name="Toyoda A."/>
            <person name="Oliveira C."/>
            <person name="Osipova E."/>
            <person name="Leigh N.D."/>
            <person name="Simon A."/>
            <person name="Yun M.H."/>
        </authorList>
    </citation>
    <scope>NUCLEOTIDE SEQUENCE</scope>
    <source>
        <strain evidence="1">20211129_DDA</strain>
        <tissue evidence="1">Liver</tissue>
    </source>
</reference>
<proteinExistence type="predicted"/>
<organism evidence="1 2">
    <name type="scientific">Pleurodeles waltl</name>
    <name type="common">Iberian ribbed newt</name>
    <dbReference type="NCBI Taxonomy" id="8319"/>
    <lineage>
        <taxon>Eukaryota</taxon>
        <taxon>Metazoa</taxon>
        <taxon>Chordata</taxon>
        <taxon>Craniata</taxon>
        <taxon>Vertebrata</taxon>
        <taxon>Euteleostomi</taxon>
        <taxon>Amphibia</taxon>
        <taxon>Batrachia</taxon>
        <taxon>Caudata</taxon>
        <taxon>Salamandroidea</taxon>
        <taxon>Salamandridae</taxon>
        <taxon>Pleurodelinae</taxon>
        <taxon>Pleurodeles</taxon>
    </lineage>
</organism>
<evidence type="ECO:0000313" key="2">
    <source>
        <dbReference type="Proteomes" id="UP001066276"/>
    </source>
</evidence>
<dbReference type="Proteomes" id="UP001066276">
    <property type="component" value="Chromosome 8"/>
</dbReference>
<comment type="caution">
    <text evidence="1">The sequence shown here is derived from an EMBL/GenBank/DDBJ whole genome shotgun (WGS) entry which is preliminary data.</text>
</comment>
<protein>
    <submittedName>
        <fullName evidence="1">Uncharacterized protein</fullName>
    </submittedName>
</protein>